<evidence type="ECO:0000313" key="2">
    <source>
        <dbReference type="EMBL" id="MCI35989.1"/>
    </source>
</evidence>
<dbReference type="EMBL" id="LXQA010229058">
    <property type="protein sequence ID" value="MCI35989.1"/>
    <property type="molecule type" value="Genomic_DNA"/>
</dbReference>
<feature type="compositionally biased region" description="Polar residues" evidence="1">
    <location>
        <begin position="12"/>
        <end position="25"/>
    </location>
</feature>
<name>A0A392RIC0_9FABA</name>
<dbReference type="AlphaFoldDB" id="A0A392RIC0"/>
<organism evidence="2 3">
    <name type="scientific">Trifolium medium</name>
    <dbReference type="NCBI Taxonomy" id="97028"/>
    <lineage>
        <taxon>Eukaryota</taxon>
        <taxon>Viridiplantae</taxon>
        <taxon>Streptophyta</taxon>
        <taxon>Embryophyta</taxon>
        <taxon>Tracheophyta</taxon>
        <taxon>Spermatophyta</taxon>
        <taxon>Magnoliopsida</taxon>
        <taxon>eudicotyledons</taxon>
        <taxon>Gunneridae</taxon>
        <taxon>Pentapetalae</taxon>
        <taxon>rosids</taxon>
        <taxon>fabids</taxon>
        <taxon>Fabales</taxon>
        <taxon>Fabaceae</taxon>
        <taxon>Papilionoideae</taxon>
        <taxon>50 kb inversion clade</taxon>
        <taxon>NPAAA clade</taxon>
        <taxon>Hologalegina</taxon>
        <taxon>IRL clade</taxon>
        <taxon>Trifolieae</taxon>
        <taxon>Trifolium</taxon>
    </lineage>
</organism>
<feature type="region of interest" description="Disordered" evidence="1">
    <location>
        <begin position="1"/>
        <end position="25"/>
    </location>
</feature>
<proteinExistence type="predicted"/>
<protein>
    <submittedName>
        <fullName evidence="2">Uncharacterized protein</fullName>
    </submittedName>
</protein>
<feature type="non-terminal residue" evidence="2">
    <location>
        <position position="25"/>
    </location>
</feature>
<comment type="caution">
    <text evidence="2">The sequence shown here is derived from an EMBL/GenBank/DDBJ whole genome shotgun (WGS) entry which is preliminary data.</text>
</comment>
<dbReference type="Proteomes" id="UP000265520">
    <property type="component" value="Unassembled WGS sequence"/>
</dbReference>
<keyword evidence="3" id="KW-1185">Reference proteome</keyword>
<accession>A0A392RIC0</accession>
<evidence type="ECO:0000313" key="3">
    <source>
        <dbReference type="Proteomes" id="UP000265520"/>
    </source>
</evidence>
<sequence length="25" mass="2761">MNSRSTPHRGDTLQSYSTPLSKLPS</sequence>
<evidence type="ECO:0000256" key="1">
    <source>
        <dbReference type="SAM" id="MobiDB-lite"/>
    </source>
</evidence>
<reference evidence="2 3" key="1">
    <citation type="journal article" date="2018" name="Front. Plant Sci.">
        <title>Red Clover (Trifolium pratense) and Zigzag Clover (T. medium) - A Picture of Genomic Similarities and Differences.</title>
        <authorList>
            <person name="Dluhosova J."/>
            <person name="Istvanek J."/>
            <person name="Nedelnik J."/>
            <person name="Repkova J."/>
        </authorList>
    </citation>
    <scope>NUCLEOTIDE SEQUENCE [LARGE SCALE GENOMIC DNA]</scope>
    <source>
        <strain evidence="3">cv. 10/8</strain>
        <tissue evidence="2">Leaf</tissue>
    </source>
</reference>